<comment type="caution">
    <text evidence="3">The sequence shown here is derived from an EMBL/GenBank/DDBJ whole genome shotgun (WGS) entry which is preliminary data.</text>
</comment>
<keyword evidence="4" id="KW-1185">Reference proteome</keyword>
<dbReference type="Gene3D" id="3.30.420.40">
    <property type="match status" value="1"/>
</dbReference>
<reference evidence="3" key="1">
    <citation type="journal article" date="2014" name="Int. J. Syst. Evol. Microbiol.">
        <title>Complete genome sequence of Corynebacterium casei LMG S-19264T (=DSM 44701T), isolated from a smear-ripened cheese.</title>
        <authorList>
            <consortium name="US DOE Joint Genome Institute (JGI-PGF)"/>
            <person name="Walter F."/>
            <person name="Albersmeier A."/>
            <person name="Kalinowski J."/>
            <person name="Ruckert C."/>
        </authorList>
    </citation>
    <scope>NUCLEOTIDE SEQUENCE</scope>
    <source>
        <strain evidence="3">KCTC 32296</strain>
    </source>
</reference>
<dbReference type="Gene3D" id="1.10.3210.10">
    <property type="entry name" value="Hypothetical protein af1432"/>
    <property type="match status" value="1"/>
</dbReference>
<organism evidence="3 4">
    <name type="scientific">Asticcacaulis endophyticus</name>
    <dbReference type="NCBI Taxonomy" id="1395890"/>
    <lineage>
        <taxon>Bacteria</taxon>
        <taxon>Pseudomonadati</taxon>
        <taxon>Pseudomonadota</taxon>
        <taxon>Alphaproteobacteria</taxon>
        <taxon>Caulobacterales</taxon>
        <taxon>Caulobacteraceae</taxon>
        <taxon>Asticcacaulis</taxon>
    </lineage>
</organism>
<evidence type="ECO:0000313" key="4">
    <source>
        <dbReference type="Proteomes" id="UP000662572"/>
    </source>
</evidence>
<feature type="domain" description="Exopolyphosphatase C-terminal" evidence="2">
    <location>
        <begin position="331"/>
        <end position="484"/>
    </location>
</feature>
<dbReference type="InterPro" id="IPR050273">
    <property type="entry name" value="GppA/Ppx_hydrolase"/>
</dbReference>
<dbReference type="InterPro" id="IPR048951">
    <property type="entry name" value="Ppx_C"/>
</dbReference>
<evidence type="ECO:0000259" key="2">
    <source>
        <dbReference type="Pfam" id="PF21697"/>
    </source>
</evidence>
<proteinExistence type="predicted"/>
<dbReference type="Gene3D" id="3.30.420.150">
    <property type="entry name" value="Exopolyphosphatase. Domain 2"/>
    <property type="match status" value="1"/>
</dbReference>
<evidence type="ECO:0000259" key="1">
    <source>
        <dbReference type="Pfam" id="PF02541"/>
    </source>
</evidence>
<dbReference type="PANTHER" id="PTHR30005">
    <property type="entry name" value="EXOPOLYPHOSPHATASE"/>
    <property type="match status" value="1"/>
</dbReference>
<reference evidence="3" key="2">
    <citation type="submission" date="2020-09" db="EMBL/GenBank/DDBJ databases">
        <authorList>
            <person name="Sun Q."/>
            <person name="Kim S."/>
        </authorList>
    </citation>
    <scope>NUCLEOTIDE SEQUENCE</scope>
    <source>
        <strain evidence="3">KCTC 32296</strain>
    </source>
</reference>
<sequence>MIMLVPENNHNTAVIDIGSNSVRLVIYRIEGRSIWPLFNEKILAGLGRDLRQTECLHPQGKKDTLIALRRFKAILESYTLSKVHVVATAALRDAADGPEFAHEIERVTGFKVRTLTGREEAHYAGQGVRCGQLEAEGFVGDLGGSSLELINLDPQSTFKGLTLPLGPFALGAPKPMDVEKTYGLIRTQLDPLRSQFRAKTFHAVGGAWRNLALIWMMKVNYPLQIIQQFELSARDALTIARLVAIQSPTSLEKFPGVSKRRMENISYAALVLQGLIECFEIETICFSANGLREGLLFDDLPDTYKNLDPLIEGCANFGARHGISENLGPALAAWATEFYDSVDVDRPSEKLIKAAAKLADIGARLHPDHRADLVCDQVLRAPIPGQNHAERVFLACALYTRYSGDAYTKEPVLVSRILGDERHLQATQLGLTLRLGCDLSAKSAKLLKMAHIRQDDKTLIVSAKAGWDDLLLGEQTRKRARALANALKLSLRTESY</sequence>
<dbReference type="InterPro" id="IPR003695">
    <property type="entry name" value="Ppx_GppA_N"/>
</dbReference>
<dbReference type="CDD" id="cd24052">
    <property type="entry name" value="ASKHA_NBD_HpPPX-GppA-like"/>
    <property type="match status" value="1"/>
</dbReference>
<gene>
    <name evidence="3" type="primary">ppx1</name>
    <name evidence="3" type="ORF">GCM10011273_28440</name>
</gene>
<dbReference type="EMBL" id="BMZB01000004">
    <property type="protein sequence ID" value="GGZ40089.1"/>
    <property type="molecule type" value="Genomic_DNA"/>
</dbReference>
<feature type="domain" description="Ppx/GppA phosphatase N-terminal" evidence="1">
    <location>
        <begin position="25"/>
        <end position="301"/>
    </location>
</feature>
<dbReference type="Pfam" id="PF21697">
    <property type="entry name" value="Ppx_C"/>
    <property type="match status" value="1"/>
</dbReference>
<dbReference type="Pfam" id="PF02541">
    <property type="entry name" value="Ppx-GppA"/>
    <property type="match status" value="1"/>
</dbReference>
<dbReference type="AlphaFoldDB" id="A0A918UXK9"/>
<name>A0A918UXK9_9CAUL</name>
<dbReference type="SUPFAM" id="SSF53067">
    <property type="entry name" value="Actin-like ATPase domain"/>
    <property type="match status" value="2"/>
</dbReference>
<dbReference type="Proteomes" id="UP000662572">
    <property type="component" value="Unassembled WGS sequence"/>
</dbReference>
<accession>A0A918UXK9</accession>
<evidence type="ECO:0000313" key="3">
    <source>
        <dbReference type="EMBL" id="GGZ40089.1"/>
    </source>
</evidence>
<dbReference type="SUPFAM" id="SSF109604">
    <property type="entry name" value="HD-domain/PDEase-like"/>
    <property type="match status" value="1"/>
</dbReference>
<dbReference type="InterPro" id="IPR043129">
    <property type="entry name" value="ATPase_NBD"/>
</dbReference>
<dbReference type="GO" id="GO:0016462">
    <property type="term" value="F:pyrophosphatase activity"/>
    <property type="evidence" value="ECO:0007669"/>
    <property type="project" value="TreeGrafter"/>
</dbReference>
<protein>
    <submittedName>
        <fullName evidence="3">Exopolyphosphatase</fullName>
    </submittedName>
</protein>
<dbReference type="PANTHER" id="PTHR30005:SF0">
    <property type="entry name" value="RETROGRADE REGULATION PROTEIN 2"/>
    <property type="match status" value="1"/>
</dbReference>